<dbReference type="InterPro" id="IPR003731">
    <property type="entry name" value="Di-Nase_FeMo-co_biosynth"/>
</dbReference>
<dbReference type="PANTHER" id="PTHR42983:SF1">
    <property type="entry name" value="IRON-MOLYBDENUM PROTEIN"/>
    <property type="match status" value="1"/>
</dbReference>
<dbReference type="AlphaFoldDB" id="A0A6M0T5S7"/>
<accession>A0A6M0T5S7</accession>
<evidence type="ECO:0000313" key="3">
    <source>
        <dbReference type="Proteomes" id="UP000473089"/>
    </source>
</evidence>
<dbReference type="Pfam" id="PF02579">
    <property type="entry name" value="Nitro_FeMo-Co"/>
    <property type="match status" value="1"/>
</dbReference>
<dbReference type="PANTHER" id="PTHR42983">
    <property type="entry name" value="DINITROGENASE IRON-MOLYBDENUM COFACTOR PROTEIN-RELATED"/>
    <property type="match status" value="1"/>
</dbReference>
<dbReference type="SUPFAM" id="SSF53146">
    <property type="entry name" value="Nitrogenase accessory factor-like"/>
    <property type="match status" value="1"/>
</dbReference>
<dbReference type="Gene3D" id="3.30.420.130">
    <property type="entry name" value="Dinitrogenase iron-molybdenum cofactor biosynthesis domain"/>
    <property type="match status" value="1"/>
</dbReference>
<organism evidence="2 3">
    <name type="scientific">Clostridium botulinum</name>
    <dbReference type="NCBI Taxonomy" id="1491"/>
    <lineage>
        <taxon>Bacteria</taxon>
        <taxon>Bacillati</taxon>
        <taxon>Bacillota</taxon>
        <taxon>Clostridia</taxon>
        <taxon>Eubacteriales</taxon>
        <taxon>Clostridiaceae</taxon>
        <taxon>Clostridium</taxon>
    </lineage>
</organism>
<evidence type="ECO:0000259" key="1">
    <source>
        <dbReference type="Pfam" id="PF02579"/>
    </source>
</evidence>
<name>A0A6M0T5S7_CLOBO</name>
<dbReference type="EMBL" id="SGJP01000032">
    <property type="protein sequence ID" value="NFA61471.1"/>
    <property type="molecule type" value="Genomic_DNA"/>
</dbReference>
<protein>
    <submittedName>
        <fullName evidence="2">Dinitrogenase iron-molybdenum cofactor</fullName>
    </submittedName>
</protein>
<feature type="domain" description="Dinitrogenase iron-molybdenum cofactor biosynthesis" evidence="1">
    <location>
        <begin position="9"/>
        <end position="97"/>
    </location>
</feature>
<dbReference type="InterPro" id="IPR036105">
    <property type="entry name" value="DiNase_FeMo-co_biosyn_sf"/>
</dbReference>
<dbReference type="Proteomes" id="UP000473089">
    <property type="component" value="Unassembled WGS sequence"/>
</dbReference>
<comment type="caution">
    <text evidence="2">The sequence shown here is derived from an EMBL/GenBank/DDBJ whole genome shotgun (WGS) entry which is preliminary data.</text>
</comment>
<dbReference type="InterPro" id="IPR033913">
    <property type="entry name" value="MTH1175_dom"/>
</dbReference>
<sequence length="116" mass="12758">MKVACANNGDNISKHFGHCKGFTIYEVENGTIFKEGFKANPGHKPGLLPVFLRDLEVDVIIAGGMGETAQQLFKENKIKVIVGVDGTCKNVIEKYIQGDLKSTGRVCREHEGYCNK</sequence>
<evidence type="ECO:0000313" key="2">
    <source>
        <dbReference type="EMBL" id="NFA61471.1"/>
    </source>
</evidence>
<reference evidence="2 3" key="1">
    <citation type="submission" date="2019-02" db="EMBL/GenBank/DDBJ databases">
        <title>Genome sequencing of Clostridium botulinum clinical isolates.</title>
        <authorList>
            <person name="Brunt J."/>
            <person name="Van Vliet A.H.M."/>
            <person name="Stringer S.C."/>
            <person name="Grant K.A."/>
            <person name="Carter A.C."/>
            <person name="Peck M.W."/>
        </authorList>
    </citation>
    <scope>NUCLEOTIDE SEQUENCE [LARGE SCALE GENOMIC DNA]</scope>
    <source>
        <strain evidence="2 3">R1125/03</strain>
    </source>
</reference>
<dbReference type="CDD" id="cd00851">
    <property type="entry name" value="MTH1175"/>
    <property type="match status" value="1"/>
</dbReference>
<proteinExistence type="predicted"/>
<gene>
    <name evidence="2" type="ORF">EXM42_14015</name>
</gene>